<evidence type="ECO:0008006" key="3">
    <source>
        <dbReference type="Google" id="ProtNLM"/>
    </source>
</evidence>
<sequence>MMKLKKITAKGVVLAITCVCLSFGIGYGDTIKGTSNTPNYYFDGNDFEPITVYEVVDVDGNSKDLVLLRDLTRFGYALNWDGTSRTIDITHSTKEQIAQTTVIKKGMTVKLSDIKTNFYTDESIDTYIANGLSFIALERLPYAYYDYLPDSWARPYIFSLNAKGYFYNDHKSFGEIVTAEQLSTTIANILNDKFVSFKRAAYIKLGQSDFEGVRDAGVFNGFSISSGASITRETMTRIGKNMLDMLQVDYTMYGDVTSGYADRENVSEAALNSVDLFYNAGILTVNTDGNLMPKNKVSAQEAGVILSKMLEKFGQMDAIVPYTGERADLSTFKLVDGAYDITGFTKPIILSDEEPKLTLYGVSLRSIKDVLTLEIDQDYASMGGIYAKQTLYPQITQVDIILKSGETIQKQMGKMPNFNYIGSGNYRTVIQVAPPVQGMNESSKYIQLNEIDSIIIHAPNDIALRFKM</sequence>
<proteinExistence type="predicted"/>
<dbReference type="EMBL" id="JARYZI010000001">
    <property type="protein sequence ID" value="MDH8677032.1"/>
    <property type="molecule type" value="Genomic_DNA"/>
</dbReference>
<dbReference type="RefSeq" id="WP_281092830.1">
    <property type="nucleotide sequence ID" value="NZ_JARYZI010000001.1"/>
</dbReference>
<accession>A0ABT6N9D5</accession>
<evidence type="ECO:0000313" key="2">
    <source>
        <dbReference type="Proteomes" id="UP001158045"/>
    </source>
</evidence>
<evidence type="ECO:0000313" key="1">
    <source>
        <dbReference type="EMBL" id="MDH8677032.1"/>
    </source>
</evidence>
<gene>
    <name evidence="1" type="ORF">QE109_02670</name>
</gene>
<name>A0ABT6N9D5_9FIRM</name>
<dbReference type="Proteomes" id="UP001158045">
    <property type="component" value="Unassembled WGS sequence"/>
</dbReference>
<comment type="caution">
    <text evidence="1">The sequence shown here is derived from an EMBL/GenBank/DDBJ whole genome shotgun (WGS) entry which is preliminary data.</text>
</comment>
<organism evidence="1 2">
    <name type="scientific">Fusibacter bizertensis</name>
    <dbReference type="NCBI Taxonomy" id="1488331"/>
    <lineage>
        <taxon>Bacteria</taxon>
        <taxon>Bacillati</taxon>
        <taxon>Bacillota</taxon>
        <taxon>Clostridia</taxon>
        <taxon>Eubacteriales</taxon>
        <taxon>Eubacteriales Family XII. Incertae Sedis</taxon>
        <taxon>Fusibacter</taxon>
    </lineage>
</organism>
<protein>
    <recommendedName>
        <fullName evidence="3">S-layer homology domain-containing protein</fullName>
    </recommendedName>
</protein>
<keyword evidence="2" id="KW-1185">Reference proteome</keyword>
<reference evidence="1 2" key="1">
    <citation type="submission" date="2023-04" db="EMBL/GenBank/DDBJ databases">
        <title>Fusibacter bizertensis strain WBS, isolated from littoral bottom sediments of the Arctic seas - biochemical and genomic analysis.</title>
        <authorList>
            <person name="Brioukhanov A.L."/>
        </authorList>
    </citation>
    <scope>NUCLEOTIDE SEQUENCE [LARGE SCALE GENOMIC DNA]</scope>
    <source>
        <strain evidence="1 2">WBS</strain>
    </source>
</reference>